<name>A0A6I1MJV4_9CLOT</name>
<reference evidence="2 3" key="1">
    <citation type="submission" date="2019-10" db="EMBL/GenBank/DDBJ databases">
        <title>The Genome Sequence of Clostridium tarantellae Isolated from Fish Brain.</title>
        <authorList>
            <person name="Bano L."/>
            <person name="Kiel M."/>
            <person name="Sales G."/>
            <person name="Doxey A.C."/>
            <person name="Mansfield M.J."/>
            <person name="Schiavone M."/>
            <person name="Rossetto O."/>
            <person name="Pirazzini M."/>
            <person name="Dobrindt U."/>
            <person name="Montecucco C."/>
        </authorList>
    </citation>
    <scope>NUCLEOTIDE SEQUENCE [LARGE SCALE GENOMIC DNA]</scope>
    <source>
        <strain evidence="2 3">DSM 3997</strain>
    </source>
</reference>
<evidence type="ECO:0000313" key="3">
    <source>
        <dbReference type="Proteomes" id="UP000430345"/>
    </source>
</evidence>
<protein>
    <submittedName>
        <fullName evidence="2">Uncharacterized protein</fullName>
    </submittedName>
</protein>
<dbReference type="RefSeq" id="WP_152889647.1">
    <property type="nucleotide sequence ID" value="NZ_WHJC01000108.1"/>
</dbReference>
<proteinExistence type="predicted"/>
<dbReference type="Proteomes" id="UP000430345">
    <property type="component" value="Unassembled WGS sequence"/>
</dbReference>
<accession>A0A6I1MJV4</accession>
<comment type="caution">
    <text evidence="2">The sequence shown here is derived from an EMBL/GenBank/DDBJ whole genome shotgun (WGS) entry which is preliminary data.</text>
</comment>
<sequence>MNKQKIKQILTCTLVTGTLIGATTCITNAKTLNDKKEGETYIVYNKLESTSSKNYNFNLENTENLKEEQNKENLQSKQSKEKHLEKEQPTTTKELKNKVEEEKKEFPKSEEKTKSFLSSLSEFLGLNSQTEEELTLKENSFKEDAFKALELSSKALKEANSEMEENKISHLLKLSKEAVNKANSYKNLIKKNKNIKKDTLIFADKILSEAKAEEEFATNLKNSYDLLNSVKNIKSNKDAKSFCTKLTNLTCKKLDKISLKIVNKAKDEYIEEFTNYYNKATSYNDGLDLSTRVNYFMQVLAQDTVHKNSMEKACINILNNKFKELKKEEKINDDFISGFTYSIHNFNKNECTSNILKTSLNLCDDLGNYIIKQIKKNNTFNEPILNSLIKHLKKGESAESPLYIEGIKLEKDLKKAKDSNKTLTETKEEKTSYFGSTNKLYDYASSIYTEGSKITSDVISTSKTVYTTTKDLYSSVKYIINTANELSNTAKTGMNFISSITGSKKEEKPVSFITSISNKAKKAYKTAKTIKTAFDYVLKANEILDNITEGTSSQQSSISPFTKKIHTLCSTARRTVAALKAYFKVKSAANSAWNSVTDWFN</sequence>
<dbReference type="AlphaFoldDB" id="A0A6I1MJV4"/>
<evidence type="ECO:0000313" key="2">
    <source>
        <dbReference type="EMBL" id="MPQ43806.1"/>
    </source>
</evidence>
<organism evidence="2 3">
    <name type="scientific">Clostridium tarantellae</name>
    <dbReference type="NCBI Taxonomy" id="39493"/>
    <lineage>
        <taxon>Bacteria</taxon>
        <taxon>Bacillati</taxon>
        <taxon>Bacillota</taxon>
        <taxon>Clostridia</taxon>
        <taxon>Eubacteriales</taxon>
        <taxon>Clostridiaceae</taxon>
        <taxon>Clostridium</taxon>
    </lineage>
</organism>
<gene>
    <name evidence="2" type="ORF">GBZ86_08550</name>
</gene>
<dbReference type="EMBL" id="WHJC01000108">
    <property type="protein sequence ID" value="MPQ43806.1"/>
    <property type="molecule type" value="Genomic_DNA"/>
</dbReference>
<evidence type="ECO:0000256" key="1">
    <source>
        <dbReference type="SAM" id="MobiDB-lite"/>
    </source>
</evidence>
<keyword evidence="3" id="KW-1185">Reference proteome</keyword>
<feature type="region of interest" description="Disordered" evidence="1">
    <location>
        <begin position="62"/>
        <end position="111"/>
    </location>
</feature>
<feature type="compositionally biased region" description="Basic and acidic residues" evidence="1">
    <location>
        <begin position="78"/>
        <end position="111"/>
    </location>
</feature>